<name>A0ABD1JNE4_9TELE</name>
<dbReference type="EMBL" id="JBHFQA010000014">
    <property type="protein sequence ID" value="KAL2087726.1"/>
    <property type="molecule type" value="Genomic_DNA"/>
</dbReference>
<keyword evidence="1" id="KW-0862">Zinc</keyword>
<proteinExistence type="predicted"/>
<keyword evidence="1" id="KW-0479">Metal-binding</keyword>
<evidence type="ECO:0000259" key="3">
    <source>
        <dbReference type="Pfam" id="PF15936"/>
    </source>
</evidence>
<feature type="compositionally biased region" description="Low complexity" evidence="2">
    <location>
        <begin position="248"/>
        <end position="311"/>
    </location>
</feature>
<keyword evidence="5" id="KW-1185">Reference proteome</keyword>
<dbReference type="Proteomes" id="UP001591681">
    <property type="component" value="Unassembled WGS sequence"/>
</dbReference>
<dbReference type="InterPro" id="IPR050604">
    <property type="entry name" value="PDZ-LIM_domain"/>
</dbReference>
<protein>
    <recommendedName>
        <fullName evidence="3">PDZ and LIM domain-containing protein</fullName>
    </recommendedName>
</protein>
<evidence type="ECO:0000313" key="4">
    <source>
        <dbReference type="EMBL" id="KAL2087726.1"/>
    </source>
</evidence>
<dbReference type="Pfam" id="PF15936">
    <property type="entry name" value="DUF4749"/>
    <property type="match status" value="1"/>
</dbReference>
<dbReference type="AlphaFoldDB" id="A0ABD1JNE4"/>
<dbReference type="PANTHER" id="PTHR24214">
    <property type="entry name" value="PDZ AND LIM DOMAIN PROTEIN ZASP"/>
    <property type="match status" value="1"/>
</dbReference>
<evidence type="ECO:0000256" key="1">
    <source>
        <dbReference type="ARBA" id="ARBA00023038"/>
    </source>
</evidence>
<organism evidence="4 5">
    <name type="scientific">Coilia grayii</name>
    <name type="common">Gray's grenadier anchovy</name>
    <dbReference type="NCBI Taxonomy" id="363190"/>
    <lineage>
        <taxon>Eukaryota</taxon>
        <taxon>Metazoa</taxon>
        <taxon>Chordata</taxon>
        <taxon>Craniata</taxon>
        <taxon>Vertebrata</taxon>
        <taxon>Euteleostomi</taxon>
        <taxon>Actinopterygii</taxon>
        <taxon>Neopterygii</taxon>
        <taxon>Teleostei</taxon>
        <taxon>Clupei</taxon>
        <taxon>Clupeiformes</taxon>
        <taxon>Clupeoidei</taxon>
        <taxon>Engraulidae</taxon>
        <taxon>Coilinae</taxon>
        <taxon>Coilia</taxon>
    </lineage>
</organism>
<feature type="domain" description="PDZ and LIM" evidence="3">
    <location>
        <begin position="314"/>
        <end position="414"/>
    </location>
</feature>
<evidence type="ECO:0000313" key="5">
    <source>
        <dbReference type="Proteomes" id="UP001591681"/>
    </source>
</evidence>
<evidence type="ECO:0000256" key="2">
    <source>
        <dbReference type="SAM" id="MobiDB-lite"/>
    </source>
</evidence>
<feature type="region of interest" description="Disordered" evidence="2">
    <location>
        <begin position="195"/>
        <end position="317"/>
    </location>
</feature>
<keyword evidence="1" id="KW-0440">LIM domain</keyword>
<sequence>MQMFCRPTSSLHLLCVPQGPPLRFPASRSVRRTPSCSELTTFHDGTCEPSAALISLKQLRLAFELSCWLAKVASGQSDSQLKHSPVATIIKRQLLRSALLPRPALRQPQPAADGFSAGALGRLKGLSEVGGEGVFGGRTQAVWASPSDDGTVVLLLQDELLFSQTEGTSTPKADVAKPQEPQEIIKPVPITHTSASASPVSFSSTGGSGSGSGRGSPALSGTPAYNKTARPFGGGAPSSGISTPPRVASIPSASSAFTPTTTSSTSVAPTHSQQQQQQSIRAFPAPSSSSSASSSASSSPARSTSAGPSAPHSSVYNTPIQLYSSDNACEVAMGQRRGLLEAKGGVELFNGTAKKPVLTVEREVAQPPVAYSSDASKKRLMEDTEDWHPRTGTTQSRSFRILAQMTGTENNQAPENSSAKK</sequence>
<comment type="caution">
    <text evidence="4">The sequence shown here is derived from an EMBL/GenBank/DDBJ whole genome shotgun (WGS) entry which is preliminary data.</text>
</comment>
<feature type="compositionally biased region" description="Low complexity" evidence="2">
    <location>
        <begin position="195"/>
        <end position="205"/>
    </location>
</feature>
<dbReference type="InterPro" id="IPR031847">
    <property type="entry name" value="PDLI1-4/Zasp-like_mid"/>
</dbReference>
<accession>A0ABD1JNE4</accession>
<reference evidence="4 5" key="1">
    <citation type="submission" date="2024-09" db="EMBL/GenBank/DDBJ databases">
        <title>A chromosome-level genome assembly of Gray's grenadier anchovy, Coilia grayii.</title>
        <authorList>
            <person name="Fu Z."/>
        </authorList>
    </citation>
    <scope>NUCLEOTIDE SEQUENCE [LARGE SCALE GENOMIC DNA]</scope>
    <source>
        <strain evidence="4">G4</strain>
        <tissue evidence="4">Muscle</tissue>
    </source>
</reference>
<dbReference type="PANTHER" id="PTHR24214:SF32">
    <property type="entry name" value="PDZ AND LIM DOMAIN PROTEIN 5"/>
    <property type="match status" value="1"/>
</dbReference>
<gene>
    <name evidence="4" type="ORF">ACEWY4_016554</name>
</gene>